<evidence type="ECO:0000313" key="1">
    <source>
        <dbReference type="Proteomes" id="UP000694920"/>
    </source>
</evidence>
<reference evidence="2" key="1">
    <citation type="submission" date="2025-08" db="UniProtKB">
        <authorList>
            <consortium name="RefSeq"/>
        </authorList>
    </citation>
    <scope>IDENTIFICATION</scope>
</reference>
<accession>A0AAJ7BUS4</accession>
<dbReference type="PANTHER" id="PTHR47331:SF1">
    <property type="entry name" value="GAG-LIKE PROTEIN"/>
    <property type="match status" value="1"/>
</dbReference>
<sequence length="238" mass="28006">MDRRWRAHRSPKNQRFCELVTNAALQEQLERFWNQKEPRKKRRLTKDERECEQQFSETVRRDNTGRFVVALPKKEELLLGEPEKQAVRRLFSLERRFRVNPEVKTEYVKFMEDYQNKKHMSLVSDGEFEIEIGHLKPNGLVVLPHQPVIRPDSITTKLRVIFHASAKTSLGTALNDKLMVGPNLQNDLFNIILRFRTHQFVITADIAATFRRIIIRQESPSKNPMENRRNATNSNVSS</sequence>
<dbReference type="RefSeq" id="XP_015594930.1">
    <property type="nucleotide sequence ID" value="XM_015739444.1"/>
</dbReference>
<dbReference type="AlphaFoldDB" id="A0AAJ7BUS4"/>
<dbReference type="GeneID" id="107267560"/>
<name>A0AAJ7BUS4_CEPCN</name>
<dbReference type="KEGG" id="ccin:107267560"/>
<dbReference type="PANTHER" id="PTHR47331">
    <property type="entry name" value="PHD-TYPE DOMAIN-CONTAINING PROTEIN"/>
    <property type="match status" value="1"/>
</dbReference>
<protein>
    <submittedName>
        <fullName evidence="2">Uncharacterized protein LOC107267560</fullName>
    </submittedName>
</protein>
<organism evidence="1 2">
    <name type="scientific">Cephus cinctus</name>
    <name type="common">Wheat stem sawfly</name>
    <dbReference type="NCBI Taxonomy" id="211228"/>
    <lineage>
        <taxon>Eukaryota</taxon>
        <taxon>Metazoa</taxon>
        <taxon>Ecdysozoa</taxon>
        <taxon>Arthropoda</taxon>
        <taxon>Hexapoda</taxon>
        <taxon>Insecta</taxon>
        <taxon>Pterygota</taxon>
        <taxon>Neoptera</taxon>
        <taxon>Endopterygota</taxon>
        <taxon>Hymenoptera</taxon>
        <taxon>Cephoidea</taxon>
        <taxon>Cephidae</taxon>
        <taxon>Cephus</taxon>
    </lineage>
</organism>
<dbReference type="Proteomes" id="UP000694920">
    <property type="component" value="Unplaced"/>
</dbReference>
<keyword evidence="1" id="KW-1185">Reference proteome</keyword>
<gene>
    <name evidence="2" type="primary">LOC107267560</name>
</gene>
<evidence type="ECO:0000313" key="2">
    <source>
        <dbReference type="RefSeq" id="XP_015594930.1"/>
    </source>
</evidence>
<proteinExistence type="predicted"/>